<evidence type="ECO:0000259" key="10">
    <source>
        <dbReference type="Pfam" id="PF11789"/>
    </source>
</evidence>
<evidence type="ECO:0000256" key="5">
    <source>
        <dbReference type="ARBA" id="ARBA00022723"/>
    </source>
</evidence>
<keyword evidence="6" id="KW-0863">Zinc-finger</keyword>
<evidence type="ECO:0000256" key="4">
    <source>
        <dbReference type="ARBA" id="ARBA00022679"/>
    </source>
</evidence>
<evidence type="ECO:0000256" key="8">
    <source>
        <dbReference type="ARBA" id="ARBA00022833"/>
    </source>
</evidence>
<feature type="domain" description="SP-RING-type" evidence="10">
    <location>
        <begin position="151"/>
        <end position="212"/>
    </location>
</feature>
<dbReference type="InterPro" id="IPR026846">
    <property type="entry name" value="Nse2(Mms21)"/>
</dbReference>
<dbReference type="Pfam" id="PF11789">
    <property type="entry name" value="zf-Nse"/>
    <property type="match status" value="1"/>
</dbReference>
<dbReference type="Gene3D" id="3.30.40.10">
    <property type="entry name" value="Zinc/RING finger domain, C3HC4 (zinc finger)"/>
    <property type="match status" value="1"/>
</dbReference>
<dbReference type="InterPro" id="IPR004181">
    <property type="entry name" value="Znf_MIZ"/>
</dbReference>
<evidence type="ECO:0000256" key="6">
    <source>
        <dbReference type="ARBA" id="ARBA00022771"/>
    </source>
</evidence>
<keyword evidence="12" id="KW-1185">Reference proteome</keyword>
<dbReference type="Proteomes" id="UP001497444">
    <property type="component" value="Chromosome 14"/>
</dbReference>
<evidence type="ECO:0000256" key="3">
    <source>
        <dbReference type="ARBA" id="ARBA00008212"/>
    </source>
</evidence>
<sequence>MAAAAAGVDRIRSAARNLEAQSRSMIEDYDANILMAKMVAEDLERDNNTASVKEMEEVTLEIIKFSDKLRHHSLALQELSNEYLPKAESTDFQKLLKDRMQQLETVSSSSDAQNHQFFKQFKEAVWNVHHAGEPMPGQEQDELVMLASQWGIRNHVCPLSGKPVIDLTDAVRSKDCQHIYSHEAVIEHMRRHNAAARRRRQVLPCPCPCSGCPKTIVESNLLCDQTLNLDIQELRRRGETNQEDIVVDYTNLDED</sequence>
<proteinExistence type="inferred from homology"/>
<keyword evidence="4" id="KW-0808">Transferase</keyword>
<keyword evidence="9" id="KW-0539">Nucleus</keyword>
<evidence type="ECO:0000256" key="1">
    <source>
        <dbReference type="ARBA" id="ARBA00004123"/>
    </source>
</evidence>
<accession>A0ABP0W4G5</accession>
<dbReference type="PANTHER" id="PTHR21330:SF1">
    <property type="entry name" value="E3 SUMO-PROTEIN LIGASE NSE2"/>
    <property type="match status" value="1"/>
</dbReference>
<comment type="pathway">
    <text evidence="2">Protein modification; protein sumoylation.</text>
</comment>
<evidence type="ECO:0000313" key="12">
    <source>
        <dbReference type="Proteomes" id="UP001497444"/>
    </source>
</evidence>
<dbReference type="PANTHER" id="PTHR21330">
    <property type="entry name" value="E3 SUMO-PROTEIN LIGASE NSE2"/>
    <property type="match status" value="1"/>
</dbReference>
<protein>
    <recommendedName>
        <fullName evidence="10">SP-RING-type domain-containing protein</fullName>
    </recommendedName>
</protein>
<keyword evidence="8" id="KW-0862">Zinc</keyword>
<comment type="subcellular location">
    <subcellularLocation>
        <location evidence="1">Nucleus</location>
    </subcellularLocation>
</comment>
<evidence type="ECO:0000256" key="2">
    <source>
        <dbReference type="ARBA" id="ARBA00004718"/>
    </source>
</evidence>
<comment type="similarity">
    <text evidence="3">Belongs to the NSE2 family.</text>
</comment>
<evidence type="ECO:0000313" key="11">
    <source>
        <dbReference type="EMBL" id="CAK9261669.1"/>
    </source>
</evidence>
<name>A0ABP0W4G5_9BRYO</name>
<evidence type="ECO:0000256" key="7">
    <source>
        <dbReference type="ARBA" id="ARBA00022786"/>
    </source>
</evidence>
<reference evidence="11" key="1">
    <citation type="submission" date="2024-02" db="EMBL/GenBank/DDBJ databases">
        <authorList>
            <consortium name="ELIXIR-Norway"/>
            <consortium name="Elixir Norway"/>
        </authorList>
    </citation>
    <scope>NUCLEOTIDE SEQUENCE</scope>
</reference>
<organism evidence="11 12">
    <name type="scientific">Sphagnum jensenii</name>
    <dbReference type="NCBI Taxonomy" id="128206"/>
    <lineage>
        <taxon>Eukaryota</taxon>
        <taxon>Viridiplantae</taxon>
        <taxon>Streptophyta</taxon>
        <taxon>Embryophyta</taxon>
        <taxon>Bryophyta</taxon>
        <taxon>Sphagnophytina</taxon>
        <taxon>Sphagnopsida</taxon>
        <taxon>Sphagnales</taxon>
        <taxon>Sphagnaceae</taxon>
        <taxon>Sphagnum</taxon>
    </lineage>
</organism>
<gene>
    <name evidence="11" type="ORF">CSSPJE1EN1_LOCUS7147</name>
</gene>
<keyword evidence="5" id="KW-0479">Metal-binding</keyword>
<evidence type="ECO:0000256" key="9">
    <source>
        <dbReference type="ARBA" id="ARBA00023242"/>
    </source>
</evidence>
<dbReference type="EMBL" id="OZ020109">
    <property type="protein sequence ID" value="CAK9261669.1"/>
    <property type="molecule type" value="Genomic_DNA"/>
</dbReference>
<dbReference type="InterPro" id="IPR013083">
    <property type="entry name" value="Znf_RING/FYVE/PHD"/>
</dbReference>
<keyword evidence="7" id="KW-0833">Ubl conjugation pathway</keyword>